<feature type="region of interest" description="Disordered" evidence="1">
    <location>
        <begin position="208"/>
        <end position="251"/>
    </location>
</feature>
<keyword evidence="3" id="KW-1185">Reference proteome</keyword>
<dbReference type="PhylomeDB" id="E9H8M0"/>
<dbReference type="EMBL" id="GL732605">
    <property type="protein sequence ID" value="EFX71920.1"/>
    <property type="molecule type" value="Genomic_DNA"/>
</dbReference>
<dbReference type="AlphaFoldDB" id="E9H8M0"/>
<dbReference type="HOGENOM" id="CLU_099977_0_0_1"/>
<dbReference type="InParanoid" id="E9H8M0"/>
<dbReference type="Proteomes" id="UP000000305">
    <property type="component" value="Unassembled WGS sequence"/>
</dbReference>
<name>E9H8M0_DAPPU</name>
<evidence type="ECO:0000313" key="3">
    <source>
        <dbReference type="Proteomes" id="UP000000305"/>
    </source>
</evidence>
<proteinExistence type="predicted"/>
<feature type="compositionally biased region" description="Polar residues" evidence="1">
    <location>
        <begin position="234"/>
        <end position="244"/>
    </location>
</feature>
<evidence type="ECO:0000256" key="1">
    <source>
        <dbReference type="SAM" id="MobiDB-lite"/>
    </source>
</evidence>
<organism evidence="2 3">
    <name type="scientific">Daphnia pulex</name>
    <name type="common">Water flea</name>
    <dbReference type="NCBI Taxonomy" id="6669"/>
    <lineage>
        <taxon>Eukaryota</taxon>
        <taxon>Metazoa</taxon>
        <taxon>Ecdysozoa</taxon>
        <taxon>Arthropoda</taxon>
        <taxon>Crustacea</taxon>
        <taxon>Branchiopoda</taxon>
        <taxon>Diplostraca</taxon>
        <taxon>Cladocera</taxon>
        <taxon>Anomopoda</taxon>
        <taxon>Daphniidae</taxon>
        <taxon>Daphnia</taxon>
    </lineage>
</organism>
<evidence type="ECO:0000313" key="2">
    <source>
        <dbReference type="EMBL" id="EFX71920.1"/>
    </source>
</evidence>
<reference evidence="2 3" key="1">
    <citation type="journal article" date="2011" name="Science">
        <title>The ecoresponsive genome of Daphnia pulex.</title>
        <authorList>
            <person name="Colbourne J.K."/>
            <person name="Pfrender M.E."/>
            <person name="Gilbert D."/>
            <person name="Thomas W.K."/>
            <person name="Tucker A."/>
            <person name="Oakley T.H."/>
            <person name="Tokishita S."/>
            <person name="Aerts A."/>
            <person name="Arnold G.J."/>
            <person name="Basu M.K."/>
            <person name="Bauer D.J."/>
            <person name="Caceres C.E."/>
            <person name="Carmel L."/>
            <person name="Casola C."/>
            <person name="Choi J.H."/>
            <person name="Detter J.C."/>
            <person name="Dong Q."/>
            <person name="Dusheyko S."/>
            <person name="Eads B.D."/>
            <person name="Frohlich T."/>
            <person name="Geiler-Samerotte K.A."/>
            <person name="Gerlach D."/>
            <person name="Hatcher P."/>
            <person name="Jogdeo S."/>
            <person name="Krijgsveld J."/>
            <person name="Kriventseva E.V."/>
            <person name="Kultz D."/>
            <person name="Laforsch C."/>
            <person name="Lindquist E."/>
            <person name="Lopez J."/>
            <person name="Manak J.R."/>
            <person name="Muller J."/>
            <person name="Pangilinan J."/>
            <person name="Patwardhan R.P."/>
            <person name="Pitluck S."/>
            <person name="Pritham E.J."/>
            <person name="Rechtsteiner A."/>
            <person name="Rho M."/>
            <person name="Rogozin I.B."/>
            <person name="Sakarya O."/>
            <person name="Salamov A."/>
            <person name="Schaack S."/>
            <person name="Shapiro H."/>
            <person name="Shiga Y."/>
            <person name="Skalitzky C."/>
            <person name="Smith Z."/>
            <person name="Souvorov A."/>
            <person name="Sung W."/>
            <person name="Tang Z."/>
            <person name="Tsuchiya D."/>
            <person name="Tu H."/>
            <person name="Vos H."/>
            <person name="Wang M."/>
            <person name="Wolf Y.I."/>
            <person name="Yamagata H."/>
            <person name="Yamada T."/>
            <person name="Ye Y."/>
            <person name="Shaw J.R."/>
            <person name="Andrews J."/>
            <person name="Crease T.J."/>
            <person name="Tang H."/>
            <person name="Lucas S.M."/>
            <person name="Robertson H.M."/>
            <person name="Bork P."/>
            <person name="Koonin E.V."/>
            <person name="Zdobnov E.M."/>
            <person name="Grigoriev I.V."/>
            <person name="Lynch M."/>
            <person name="Boore J.L."/>
        </authorList>
    </citation>
    <scope>NUCLEOTIDE SEQUENCE [LARGE SCALE GENOMIC DNA]</scope>
</reference>
<dbReference type="OrthoDB" id="10022757at2759"/>
<protein>
    <submittedName>
        <fullName evidence="2">Uncharacterized protein</fullName>
    </submittedName>
</protein>
<gene>
    <name evidence="2" type="ORF">DAPPUDRAFT_326734</name>
</gene>
<sequence>MFTSGFKLPVTSSSPHNTVVPPTHNTWNQHPPESMPWGPLPQHRVTRFSGELDTQSSCTAVSNEPMLLWNTPQENWKLIPLASPLKRKIEDPCEEQVRKQLITEDKISAHLSQLQIGSTTVEHAKLDNMEDDSTPTTTCLEGLKIDSSSKLVFSEEILNFQRENSIPASLLENFNKPSMAVVLWQPRNTVHQLVARDSSSTEEQSCRAALEENPSNGLELNEDESNNNEPIDNFNLNEMASQSDLEMDDDL</sequence>
<accession>E9H8M0</accession>
<dbReference type="KEGG" id="dpx:DAPPUDRAFT_326734"/>
<feature type="region of interest" description="Disordered" evidence="1">
    <location>
        <begin position="1"/>
        <end position="29"/>
    </location>
</feature>